<accession>A0AAD4TMU5</accession>
<proteinExistence type="predicted"/>
<feature type="region of interest" description="Disordered" evidence="1">
    <location>
        <begin position="49"/>
        <end position="70"/>
    </location>
</feature>
<comment type="caution">
    <text evidence="2">The sequence shown here is derived from an EMBL/GenBank/DDBJ whole genome shotgun (WGS) entry which is preliminary data.</text>
</comment>
<evidence type="ECO:0000256" key="1">
    <source>
        <dbReference type="SAM" id="MobiDB-lite"/>
    </source>
</evidence>
<name>A0AAD4TMU5_OVIAM</name>
<evidence type="ECO:0000313" key="2">
    <source>
        <dbReference type="EMBL" id="KAI4529170.1"/>
    </source>
</evidence>
<gene>
    <name evidence="2" type="ORF">MG293_020844</name>
</gene>
<organism evidence="2 3">
    <name type="scientific">Ovis ammon polii</name>
    <dbReference type="NCBI Taxonomy" id="230172"/>
    <lineage>
        <taxon>Eukaryota</taxon>
        <taxon>Metazoa</taxon>
        <taxon>Chordata</taxon>
        <taxon>Craniata</taxon>
        <taxon>Vertebrata</taxon>
        <taxon>Euteleostomi</taxon>
        <taxon>Mammalia</taxon>
        <taxon>Eutheria</taxon>
        <taxon>Laurasiatheria</taxon>
        <taxon>Artiodactyla</taxon>
        <taxon>Ruminantia</taxon>
        <taxon>Pecora</taxon>
        <taxon>Bovidae</taxon>
        <taxon>Caprinae</taxon>
        <taxon>Ovis</taxon>
    </lineage>
</organism>
<reference evidence="2" key="1">
    <citation type="submission" date="2022-03" db="EMBL/GenBank/DDBJ databases">
        <title>Genomic analyses of argali, domestic sheep and their hybrids provide insights into chromosomal evolution, heterosis and genetic basis of agronomic traits.</title>
        <authorList>
            <person name="Li M."/>
        </authorList>
    </citation>
    <scope>NUCLEOTIDE SEQUENCE</scope>
    <source>
        <strain evidence="2">CAU-MHL-2022a</strain>
        <tissue evidence="2">Skin</tissue>
    </source>
</reference>
<keyword evidence="3" id="KW-1185">Reference proteome</keyword>
<dbReference type="AlphaFoldDB" id="A0AAD4TMU5"/>
<sequence length="135" mass="14297">MCSPPVSLKAVEAAAAELALESPPGHLDHVIQQHGQCLLAAGARASPVHAEEVQGGGAEHQEDPEGGAAGLCRGLGGELHLESGHLGRFVLHLGQMGNLPHLPLWRIHMLPHTAPKQEEHCITQLTAQFLNLPHL</sequence>
<dbReference type="Proteomes" id="UP001214576">
    <property type="component" value="Unassembled WGS sequence"/>
</dbReference>
<dbReference type="EMBL" id="JAKZEL010000029">
    <property type="protein sequence ID" value="KAI4529170.1"/>
    <property type="molecule type" value="Genomic_DNA"/>
</dbReference>
<evidence type="ECO:0000313" key="3">
    <source>
        <dbReference type="Proteomes" id="UP001214576"/>
    </source>
</evidence>
<protein>
    <submittedName>
        <fullName evidence="2">Uncharacterized protein</fullName>
    </submittedName>
</protein>